<dbReference type="EMBL" id="JACSQM010000019">
    <property type="protein sequence ID" value="MBD7966410.1"/>
    <property type="molecule type" value="Genomic_DNA"/>
</dbReference>
<accession>A0ABR8SSD7</accession>
<proteinExistence type="predicted"/>
<evidence type="ECO:0000313" key="2">
    <source>
        <dbReference type="EMBL" id="MBD7966410.1"/>
    </source>
</evidence>
<evidence type="ECO:0000259" key="1">
    <source>
        <dbReference type="PROSITE" id="PS50965"/>
    </source>
</evidence>
<sequence length="296" mass="34455">MQEQLRNHSSGHKGEQSLNYFYRYLPKNDVNLLHGIRILHDNYYFQMDTLVITPNFLTILEIKNLTGHLFFDDKFSQLIRTYDGKKEAFSNPIEQVKRQRCHLNEILLQQKYSAPIPIDSLVVMTNPNVIIEATPTYKEAYEKVIKSPSLQQKFQEFIQKNKQTVLTQKQIKKLIKYLSKVSSSYDPDVCELFEINKRDLITGVLCPSCDQSIMTYVWGSWHCHPCNTSSKIAHVEALQDYAYLISTKISNREAMKYLHLSSSYQTNHLFRSLKLPTSGSTKSRKYNLTPLLEKTT</sequence>
<organism evidence="2 3">
    <name type="scientific">Fictibacillus norfolkensis</name>
    <dbReference type="NCBI Taxonomy" id="2762233"/>
    <lineage>
        <taxon>Bacteria</taxon>
        <taxon>Bacillati</taxon>
        <taxon>Bacillota</taxon>
        <taxon>Bacilli</taxon>
        <taxon>Bacillales</taxon>
        <taxon>Fictibacillaceae</taxon>
        <taxon>Fictibacillus</taxon>
    </lineage>
</organism>
<dbReference type="InterPro" id="IPR011528">
    <property type="entry name" value="NERD"/>
</dbReference>
<reference evidence="2 3" key="1">
    <citation type="submission" date="2020-08" db="EMBL/GenBank/DDBJ databases">
        <title>A Genomic Blueprint of the Chicken Gut Microbiome.</title>
        <authorList>
            <person name="Gilroy R."/>
            <person name="Ravi A."/>
            <person name="Getino M."/>
            <person name="Pursley I."/>
            <person name="Horton D.L."/>
            <person name="Alikhan N.-F."/>
            <person name="Baker D."/>
            <person name="Gharbi K."/>
            <person name="Hall N."/>
            <person name="Watson M."/>
            <person name="Adriaenssens E.M."/>
            <person name="Foster-Nyarko E."/>
            <person name="Jarju S."/>
            <person name="Secka A."/>
            <person name="Antonio M."/>
            <person name="Oren A."/>
            <person name="Chaudhuri R."/>
            <person name="La Ragione R.M."/>
            <person name="Hildebrand F."/>
            <person name="Pallen M.J."/>
        </authorList>
    </citation>
    <scope>NUCLEOTIDE SEQUENCE [LARGE SCALE GENOMIC DNA]</scope>
    <source>
        <strain evidence="2 3">Sa2CUA10</strain>
    </source>
</reference>
<dbReference type="PROSITE" id="PS50965">
    <property type="entry name" value="NERD"/>
    <property type="match status" value="1"/>
</dbReference>
<dbReference type="RefSeq" id="WP_191755539.1">
    <property type="nucleotide sequence ID" value="NZ_JACSQM010000019.1"/>
</dbReference>
<comment type="caution">
    <text evidence="2">The sequence shown here is derived from an EMBL/GenBank/DDBJ whole genome shotgun (WGS) entry which is preliminary data.</text>
</comment>
<feature type="domain" description="NERD" evidence="1">
    <location>
        <begin position="10"/>
        <end position="126"/>
    </location>
</feature>
<protein>
    <submittedName>
        <fullName evidence="2">NERD domain-containing protein</fullName>
    </submittedName>
</protein>
<keyword evidence="3" id="KW-1185">Reference proteome</keyword>
<dbReference type="Pfam" id="PF08378">
    <property type="entry name" value="NERD"/>
    <property type="match status" value="1"/>
</dbReference>
<dbReference type="Proteomes" id="UP000603641">
    <property type="component" value="Unassembled WGS sequence"/>
</dbReference>
<name>A0ABR8SSD7_9BACL</name>
<gene>
    <name evidence="2" type="ORF">H9648_20385</name>
</gene>
<evidence type="ECO:0000313" key="3">
    <source>
        <dbReference type="Proteomes" id="UP000603641"/>
    </source>
</evidence>